<evidence type="ECO:0000256" key="4">
    <source>
        <dbReference type="SAM" id="MobiDB-lite"/>
    </source>
</evidence>
<dbReference type="PANTHER" id="PTHR11849">
    <property type="entry name" value="ETS"/>
    <property type="match status" value="1"/>
</dbReference>
<dbReference type="InterPro" id="IPR036388">
    <property type="entry name" value="WH-like_DNA-bd_sf"/>
</dbReference>
<keyword evidence="2 3" id="KW-0238">DNA-binding</keyword>
<dbReference type="InterPro" id="IPR000418">
    <property type="entry name" value="Ets_dom"/>
</dbReference>
<dbReference type="PRINTS" id="PR00454">
    <property type="entry name" value="ETSDOMAIN"/>
</dbReference>
<proteinExistence type="inferred from homology"/>
<feature type="compositionally biased region" description="Low complexity" evidence="4">
    <location>
        <begin position="525"/>
        <end position="549"/>
    </location>
</feature>
<feature type="region of interest" description="Disordered" evidence="4">
    <location>
        <begin position="78"/>
        <end position="130"/>
    </location>
</feature>
<dbReference type="SUPFAM" id="SSF46785">
    <property type="entry name" value="Winged helix' DNA-binding domain"/>
    <property type="match status" value="1"/>
</dbReference>
<feature type="region of interest" description="Disordered" evidence="4">
    <location>
        <begin position="150"/>
        <end position="190"/>
    </location>
</feature>
<dbReference type="VEuPathDB" id="VectorBase:ADAC000820"/>
<protein>
    <submittedName>
        <fullName evidence="7">Putative erg</fullName>
    </submittedName>
</protein>
<evidence type="ECO:0000256" key="1">
    <source>
        <dbReference type="ARBA" id="ARBA00005562"/>
    </source>
</evidence>
<dbReference type="SMART" id="SM00251">
    <property type="entry name" value="SAM_PNT"/>
    <property type="match status" value="1"/>
</dbReference>
<dbReference type="GO" id="GO:0030154">
    <property type="term" value="P:cell differentiation"/>
    <property type="evidence" value="ECO:0007669"/>
    <property type="project" value="TreeGrafter"/>
</dbReference>
<dbReference type="AlphaFoldDB" id="A0A2M4CH90"/>
<organism evidence="7">
    <name type="scientific">Anopheles darlingi</name>
    <name type="common">Mosquito</name>
    <dbReference type="NCBI Taxonomy" id="43151"/>
    <lineage>
        <taxon>Eukaryota</taxon>
        <taxon>Metazoa</taxon>
        <taxon>Ecdysozoa</taxon>
        <taxon>Arthropoda</taxon>
        <taxon>Hexapoda</taxon>
        <taxon>Insecta</taxon>
        <taxon>Pterygota</taxon>
        <taxon>Neoptera</taxon>
        <taxon>Endopterygota</taxon>
        <taxon>Diptera</taxon>
        <taxon>Nematocera</taxon>
        <taxon>Culicoidea</taxon>
        <taxon>Culicidae</taxon>
        <taxon>Anophelinae</taxon>
        <taxon>Anopheles</taxon>
    </lineage>
</organism>
<evidence type="ECO:0000256" key="2">
    <source>
        <dbReference type="ARBA" id="ARBA00023125"/>
    </source>
</evidence>
<dbReference type="Pfam" id="PF02198">
    <property type="entry name" value="SAM_PNT"/>
    <property type="match status" value="1"/>
</dbReference>
<feature type="region of interest" description="Disordered" evidence="4">
    <location>
        <begin position="485"/>
        <end position="554"/>
    </location>
</feature>
<dbReference type="GO" id="GO:0005634">
    <property type="term" value="C:nucleus"/>
    <property type="evidence" value="ECO:0007669"/>
    <property type="project" value="UniProtKB-SubCell"/>
</dbReference>
<comment type="similarity">
    <text evidence="1 3">Belongs to the ETS family.</text>
</comment>
<name>A0A2M4CH90_ANODA</name>
<dbReference type="PANTHER" id="PTHR11849:SF182">
    <property type="entry name" value="SAM POINTED DOMAIN-CONTAINING ETS TRANSCRIPTION FACTOR"/>
    <property type="match status" value="1"/>
</dbReference>
<dbReference type="Gene3D" id="1.10.10.10">
    <property type="entry name" value="Winged helix-like DNA-binding domain superfamily/Winged helix DNA-binding domain"/>
    <property type="match status" value="1"/>
</dbReference>
<feature type="domain" description="PNT" evidence="6">
    <location>
        <begin position="328"/>
        <end position="414"/>
    </location>
</feature>
<evidence type="ECO:0000259" key="6">
    <source>
        <dbReference type="PROSITE" id="PS51433"/>
    </source>
</evidence>
<dbReference type="PROSITE" id="PS00346">
    <property type="entry name" value="ETS_DOMAIN_2"/>
    <property type="match status" value="1"/>
</dbReference>
<dbReference type="PROSITE" id="PS51433">
    <property type="entry name" value="PNT"/>
    <property type="match status" value="1"/>
</dbReference>
<evidence type="ECO:0000256" key="3">
    <source>
        <dbReference type="RuleBase" id="RU004019"/>
    </source>
</evidence>
<dbReference type="InterPro" id="IPR036390">
    <property type="entry name" value="WH_DNA-bd_sf"/>
</dbReference>
<dbReference type="PROSITE" id="PS50061">
    <property type="entry name" value="ETS_DOMAIN_3"/>
    <property type="match status" value="1"/>
</dbReference>
<dbReference type="Gene3D" id="1.10.150.50">
    <property type="entry name" value="Transcription Factor, Ets-1"/>
    <property type="match status" value="1"/>
</dbReference>
<comment type="subcellular location">
    <subcellularLocation>
        <location evidence="3">Nucleus</location>
    </subcellularLocation>
</comment>
<accession>A0A2M4CH90</accession>
<feature type="compositionally biased region" description="Acidic residues" evidence="4">
    <location>
        <begin position="504"/>
        <end position="522"/>
    </location>
</feature>
<dbReference type="InterPro" id="IPR013761">
    <property type="entry name" value="SAM/pointed_sf"/>
</dbReference>
<sequence>MMPNKSGVLQNWEYENYVTLELLARLAERLLKELLQSTPQTVPAGSYTSDLYASYAELFDLSLLPNDVPAAAEPTAAAAAAQQQQHSSYSGIAGPNNGPAQSPEYIPATIFHDVPSPDAGSMQQLKQEPGSVASVWSDTWSTSSGYLSCSSISGSNPASPESPASSYGLLDHPHTQQQSVPVRGSSLQDHHHQRLLSPYGGTQIEQTIKTEYDSGAETSIDLDSLLAAAAAQQQQHPATVKVEEADLDALLYSFSPSSGLEAQQVPAPVPASKPQQQQQQGFQILREHLQDTSFQRRHNLKPLELDSLIGGLTTHADIGPVFEYALQEMKNGVQATCTELGISSDPKQWPTAKVHQWLELAMGKYSLPRLDNLGALFPENGAQLAALPLEEFVRRIPQGGDKLHGHLELWKQIHRLMVGDTRMADSSMICDGAAGAGSIGPLGCTMPNVPNFPGHLAPGVVPMMPESGPNGATNALATTGLAAASTGAPSLTSNTMSPAMVDNFDSDSMNDDISDDDDEDMTVESPGSSSSAGGPSSSSGATTSTGATPKPRHGGSHIHLWQFLKELLACPEQHQNAIRWIDRSKGVFKIEDSVRVARLWGRRKNRPAMNYDKLSRSIRQYYKKGIMQKTERSQRLVYQFCSPYAL</sequence>
<dbReference type="SMART" id="SM00413">
    <property type="entry name" value="ETS"/>
    <property type="match status" value="1"/>
</dbReference>
<dbReference type="GO" id="GO:0000981">
    <property type="term" value="F:DNA-binding transcription factor activity, RNA polymerase II-specific"/>
    <property type="evidence" value="ECO:0007669"/>
    <property type="project" value="TreeGrafter"/>
</dbReference>
<feature type="compositionally biased region" description="Low complexity" evidence="4">
    <location>
        <begin position="150"/>
        <end position="166"/>
    </location>
</feature>
<dbReference type="PROSITE" id="PS00345">
    <property type="entry name" value="ETS_DOMAIN_1"/>
    <property type="match status" value="1"/>
</dbReference>
<dbReference type="Pfam" id="PF00178">
    <property type="entry name" value="Ets"/>
    <property type="match status" value="1"/>
</dbReference>
<evidence type="ECO:0000313" key="7">
    <source>
        <dbReference type="EMBL" id="MBW64694.1"/>
    </source>
</evidence>
<dbReference type="InterPro" id="IPR003118">
    <property type="entry name" value="Pointed_dom"/>
</dbReference>
<evidence type="ECO:0000259" key="5">
    <source>
        <dbReference type="PROSITE" id="PS50061"/>
    </source>
</evidence>
<dbReference type="FunFam" id="1.10.10.10:FF:000996">
    <property type="entry name" value="Predicted protein"/>
    <property type="match status" value="1"/>
</dbReference>
<dbReference type="GO" id="GO:0043565">
    <property type="term" value="F:sequence-specific DNA binding"/>
    <property type="evidence" value="ECO:0007669"/>
    <property type="project" value="InterPro"/>
</dbReference>
<feature type="domain" description="ETS" evidence="5">
    <location>
        <begin position="558"/>
        <end position="641"/>
    </location>
</feature>
<dbReference type="InterPro" id="IPR046328">
    <property type="entry name" value="ETS_fam"/>
</dbReference>
<dbReference type="VEuPathDB" id="VectorBase:ADAR2_004027"/>
<reference evidence="7" key="1">
    <citation type="submission" date="2018-01" db="EMBL/GenBank/DDBJ databases">
        <title>An insight into the sialome of Amazonian anophelines.</title>
        <authorList>
            <person name="Ribeiro J.M."/>
            <person name="Scarpassa V."/>
            <person name="Calvo E."/>
        </authorList>
    </citation>
    <scope>NUCLEOTIDE SEQUENCE</scope>
</reference>
<dbReference type="EMBL" id="GGFL01000516">
    <property type="protein sequence ID" value="MBW64694.1"/>
    <property type="molecule type" value="Transcribed_RNA"/>
</dbReference>
<keyword evidence="3" id="KW-0539">Nucleus</keyword>
<dbReference type="SUPFAM" id="SSF47769">
    <property type="entry name" value="SAM/Pointed domain"/>
    <property type="match status" value="1"/>
</dbReference>